<name>M1MWG2_9CLOT</name>
<dbReference type="OrthoDB" id="1921508at2"/>
<dbReference type="HOGENOM" id="CLU_2648164_0_0_9"/>
<gene>
    <name evidence="1" type="ORF">Cspa_c20310</name>
</gene>
<evidence type="ECO:0000313" key="2">
    <source>
        <dbReference type="Proteomes" id="UP000011728"/>
    </source>
</evidence>
<dbReference type="RefSeq" id="WP_015392118.1">
    <property type="nucleotide sequence ID" value="NC_020291.1"/>
</dbReference>
<reference evidence="1 2" key="1">
    <citation type="submission" date="2013-02" db="EMBL/GenBank/DDBJ databases">
        <title>Genome sequence of Clostridium saccharoperbutylacetonicum N1-4(HMT).</title>
        <authorList>
            <person name="Poehlein A."/>
            <person name="Daniel R."/>
        </authorList>
    </citation>
    <scope>NUCLEOTIDE SEQUENCE [LARGE SCALE GENOMIC DNA]</scope>
    <source>
        <strain evidence="2">N1-4(HMT)</strain>
    </source>
</reference>
<sequence length="76" mass="8924">MENNVYISLKSGRQIEINDFQYVTYPSSTDKKDITTVKTFENFYLYNKHFTFIGKNTTVSLNSNEIEFIRFSGSFT</sequence>
<dbReference type="KEGG" id="csr:Cspa_c20310"/>
<evidence type="ECO:0000313" key="1">
    <source>
        <dbReference type="EMBL" id="AGF55797.1"/>
    </source>
</evidence>
<dbReference type="EMBL" id="CP004121">
    <property type="protein sequence ID" value="AGF55797.1"/>
    <property type="molecule type" value="Genomic_DNA"/>
</dbReference>
<dbReference type="AlphaFoldDB" id="M1MWG2"/>
<protein>
    <submittedName>
        <fullName evidence="1">Uncharacterized protein</fullName>
    </submittedName>
</protein>
<dbReference type="Proteomes" id="UP000011728">
    <property type="component" value="Chromosome"/>
</dbReference>
<proteinExistence type="predicted"/>
<accession>M1MWG2</accession>
<keyword evidence="2" id="KW-1185">Reference proteome</keyword>
<organism evidence="1 2">
    <name type="scientific">Clostridium saccharoperbutylacetonicum N1-4(HMT)</name>
    <dbReference type="NCBI Taxonomy" id="931276"/>
    <lineage>
        <taxon>Bacteria</taxon>
        <taxon>Bacillati</taxon>
        <taxon>Bacillota</taxon>
        <taxon>Clostridia</taxon>
        <taxon>Eubacteriales</taxon>
        <taxon>Clostridiaceae</taxon>
        <taxon>Clostridium</taxon>
    </lineage>
</organism>